<name>A0A0C1NE78_9CYAN</name>
<dbReference type="OrthoDB" id="9789980at2"/>
<dbReference type="InterPro" id="IPR025335">
    <property type="entry name" value="DUF4241"/>
</dbReference>
<dbReference type="Pfam" id="PF14025">
    <property type="entry name" value="DUF4241"/>
    <property type="match status" value="1"/>
</dbReference>
<gene>
    <name evidence="1" type="ORF">DA73_0221935</name>
</gene>
<evidence type="ECO:0000313" key="1">
    <source>
        <dbReference type="EMBL" id="KIE11076.1"/>
    </source>
</evidence>
<reference evidence="1" key="1">
    <citation type="journal article" date="2015" name="Genome Announc.">
        <title>Draft Genome Sequence of Tolypothrix boutellei Strain VB521301.</title>
        <authorList>
            <person name="Chandrababunaidu M.M."/>
            <person name="Singh D."/>
            <person name="Sen D."/>
            <person name="Bhan S."/>
            <person name="Das S."/>
            <person name="Gupta A."/>
            <person name="Adhikary S.P."/>
            <person name="Tripathy S."/>
        </authorList>
    </citation>
    <scope>NUCLEOTIDE SEQUENCE</scope>
    <source>
        <strain evidence="1">VB521301</strain>
    </source>
</reference>
<comment type="caution">
    <text evidence="1">The sequence shown here is derived from an EMBL/GenBank/DDBJ whole genome shotgun (WGS) entry which is preliminary data.</text>
</comment>
<dbReference type="STRING" id="1479485.DA73_0221935"/>
<proteinExistence type="predicted"/>
<dbReference type="EMBL" id="JHEG02000048">
    <property type="protein sequence ID" value="KIE11076.1"/>
    <property type="molecule type" value="Genomic_DNA"/>
</dbReference>
<dbReference type="AlphaFoldDB" id="A0A0C1NE78"/>
<protein>
    <submittedName>
        <fullName evidence="1">Lipoprotein</fullName>
    </submittedName>
</protein>
<keyword evidence="1" id="KW-0449">Lipoprotein</keyword>
<accession>A0A0C1NE78</accession>
<organism evidence="1">
    <name type="scientific">Tolypothrix bouteillei VB521301</name>
    <dbReference type="NCBI Taxonomy" id="1479485"/>
    <lineage>
        <taxon>Bacteria</taxon>
        <taxon>Bacillati</taxon>
        <taxon>Cyanobacteriota</taxon>
        <taxon>Cyanophyceae</taxon>
        <taxon>Nostocales</taxon>
        <taxon>Tolypothrichaceae</taxon>
        <taxon>Tolypothrix</taxon>
    </lineage>
</organism>
<sequence>MKISVFAKAFEAEYRLLSTSWGEITLTPYYLGDLVLTSGKLVACDPLTFFGAEPFALELKPGKYPTILSVAYFHKNKQFAVAYAMLLLNEEPVVRFEMATIPGEDITLLEKGKIFGYGVDSGTGCFMDLDVAQLILDKNWDAESDEDFFSSQLLEELEKNSHFPRCWTNFCVDESTQANIIAFDSGWGDGIYASYFGYDARGNAVSVVTEFINIFDWCQDTGVS</sequence>